<dbReference type="AlphaFoldDB" id="A0A914L5M4"/>
<sequence>MDLIFFMHFYWLMLLLTFQYATEFGSTFLQRSFIVFTCLFCIYLSSSFKSPSSSYNVTQVVACLCENRQSRIAVGSEVEESPGIILSCKRADPIQMELLDENGMLLKAEIQQFNKFFFVSHPTSGTLIGDFFRMVVYRVCGVIQKLCKLSRMRGE</sequence>
<evidence type="ECO:0000313" key="3">
    <source>
        <dbReference type="WBParaSite" id="Minc3s00286g09448"/>
    </source>
</evidence>
<name>A0A914L5M4_MELIC</name>
<evidence type="ECO:0000313" key="2">
    <source>
        <dbReference type="Proteomes" id="UP000887563"/>
    </source>
</evidence>
<accession>A0A914L5M4</accession>
<dbReference type="WBParaSite" id="Minc3s00286g09448">
    <property type="protein sequence ID" value="Minc3s00286g09448"/>
    <property type="gene ID" value="Minc3s00286g09448"/>
</dbReference>
<organism evidence="2 3">
    <name type="scientific">Meloidogyne incognita</name>
    <name type="common">Southern root-knot nematode worm</name>
    <name type="synonym">Oxyuris incognita</name>
    <dbReference type="NCBI Taxonomy" id="6306"/>
    <lineage>
        <taxon>Eukaryota</taxon>
        <taxon>Metazoa</taxon>
        <taxon>Ecdysozoa</taxon>
        <taxon>Nematoda</taxon>
        <taxon>Chromadorea</taxon>
        <taxon>Rhabditida</taxon>
        <taxon>Tylenchina</taxon>
        <taxon>Tylenchomorpha</taxon>
        <taxon>Tylenchoidea</taxon>
        <taxon>Meloidogynidae</taxon>
        <taxon>Meloidogyninae</taxon>
        <taxon>Meloidogyne</taxon>
        <taxon>Meloidogyne incognita group</taxon>
    </lineage>
</organism>
<feature type="chain" id="PRO_5037679037" evidence="1">
    <location>
        <begin position="22"/>
        <end position="155"/>
    </location>
</feature>
<keyword evidence="1" id="KW-0732">Signal</keyword>
<reference evidence="3" key="1">
    <citation type="submission" date="2022-11" db="UniProtKB">
        <authorList>
            <consortium name="WormBaseParasite"/>
        </authorList>
    </citation>
    <scope>IDENTIFICATION</scope>
</reference>
<protein>
    <submittedName>
        <fullName evidence="3">Uncharacterized protein</fullName>
    </submittedName>
</protein>
<dbReference type="Proteomes" id="UP000887563">
    <property type="component" value="Unplaced"/>
</dbReference>
<feature type="signal peptide" evidence="1">
    <location>
        <begin position="1"/>
        <end position="21"/>
    </location>
</feature>
<keyword evidence="2" id="KW-1185">Reference proteome</keyword>
<proteinExistence type="predicted"/>
<evidence type="ECO:0000256" key="1">
    <source>
        <dbReference type="SAM" id="SignalP"/>
    </source>
</evidence>